<evidence type="ECO:0000313" key="2">
    <source>
        <dbReference type="WBParaSite" id="TREG1_143620.1"/>
    </source>
</evidence>
<accession>A0AA85JA00</accession>
<dbReference type="WBParaSite" id="TREG1_143620.1">
    <property type="protein sequence ID" value="TREG1_143620.1"/>
    <property type="gene ID" value="TREG1_143620"/>
</dbReference>
<keyword evidence="1" id="KW-1185">Reference proteome</keyword>
<proteinExistence type="predicted"/>
<organism evidence="1 2">
    <name type="scientific">Trichobilharzia regenti</name>
    <name type="common">Nasal bird schistosome</name>
    <dbReference type="NCBI Taxonomy" id="157069"/>
    <lineage>
        <taxon>Eukaryota</taxon>
        <taxon>Metazoa</taxon>
        <taxon>Spiralia</taxon>
        <taxon>Lophotrochozoa</taxon>
        <taxon>Platyhelminthes</taxon>
        <taxon>Trematoda</taxon>
        <taxon>Digenea</taxon>
        <taxon>Strigeidida</taxon>
        <taxon>Schistosomatoidea</taxon>
        <taxon>Schistosomatidae</taxon>
        <taxon>Trichobilharzia</taxon>
    </lineage>
</organism>
<protein>
    <submittedName>
        <fullName evidence="2">Uncharacterized protein</fullName>
    </submittedName>
</protein>
<reference evidence="2" key="2">
    <citation type="submission" date="2023-11" db="UniProtKB">
        <authorList>
            <consortium name="WormBaseParasite"/>
        </authorList>
    </citation>
    <scope>IDENTIFICATION</scope>
</reference>
<evidence type="ECO:0000313" key="1">
    <source>
        <dbReference type="Proteomes" id="UP000050795"/>
    </source>
</evidence>
<dbReference type="Proteomes" id="UP000050795">
    <property type="component" value="Unassembled WGS sequence"/>
</dbReference>
<name>A0AA85JA00_TRIRE</name>
<reference evidence="1" key="1">
    <citation type="submission" date="2022-06" db="EMBL/GenBank/DDBJ databases">
        <authorList>
            <person name="Berger JAMES D."/>
            <person name="Berger JAMES D."/>
        </authorList>
    </citation>
    <scope>NUCLEOTIDE SEQUENCE [LARGE SCALE GENOMIC DNA]</scope>
</reference>
<sequence>MKTTKQQQQQHPSPITINGSDLKEFTSFTYLALSIVSTTHSRNRRECQIENREGEKHIHQPETNLEISVTQPASTTKFGRIFNTNKRQVSQFFSTIRNLVGGSQRIFPIACCRPLSTTIVFTLY</sequence>
<dbReference type="AlphaFoldDB" id="A0AA85JA00"/>